<comment type="caution">
    <text evidence="2">The sequence shown here is derived from an EMBL/GenBank/DDBJ whole genome shotgun (WGS) entry which is preliminary data.</text>
</comment>
<dbReference type="PROSITE" id="PS51257">
    <property type="entry name" value="PROKAR_LIPOPROTEIN"/>
    <property type="match status" value="1"/>
</dbReference>
<dbReference type="Proteomes" id="UP000435802">
    <property type="component" value="Unassembled WGS sequence"/>
</dbReference>
<accession>A0A6N8SA34</accession>
<proteinExistence type="predicted"/>
<sequence length="64" mass="7070">MQFKVWAALMLTLVSLSGCVTASGNFCDVARAVRPSVEDKMTEETKRQILRENEKLAKLCGVVP</sequence>
<evidence type="ECO:0008006" key="4">
    <source>
        <dbReference type="Google" id="ProtNLM"/>
    </source>
</evidence>
<dbReference type="EMBL" id="WUMK01000004">
    <property type="protein sequence ID" value="MXN45935.1"/>
    <property type="molecule type" value="Genomic_DNA"/>
</dbReference>
<feature type="signal peptide" evidence="1">
    <location>
        <begin position="1"/>
        <end position="22"/>
    </location>
</feature>
<evidence type="ECO:0000313" key="3">
    <source>
        <dbReference type="Proteomes" id="UP000435802"/>
    </source>
</evidence>
<keyword evidence="3" id="KW-1185">Reference proteome</keyword>
<reference evidence="2 3" key="1">
    <citation type="submission" date="2019-12" db="EMBL/GenBank/DDBJ databases">
        <title>Shinella kummerowiae sp. nov., a symbiotic bacterium isolated from root nodules of the herbal legume Kummerowia stipulacea.</title>
        <authorList>
            <person name="Gao J."/>
        </authorList>
    </citation>
    <scope>NUCLEOTIDE SEQUENCE [LARGE SCALE GENOMIC DNA]</scope>
    <source>
        <strain evidence="2 3">CCBAU 25048</strain>
    </source>
</reference>
<evidence type="ECO:0000256" key="1">
    <source>
        <dbReference type="SAM" id="SignalP"/>
    </source>
</evidence>
<gene>
    <name evidence="2" type="ORF">GR138_12095</name>
</gene>
<dbReference type="AlphaFoldDB" id="A0A6N8SA34"/>
<protein>
    <recommendedName>
        <fullName evidence="4">Lipoprotein</fullName>
    </recommendedName>
</protein>
<name>A0A6N8SA34_9HYPH</name>
<evidence type="ECO:0000313" key="2">
    <source>
        <dbReference type="EMBL" id="MXN45935.1"/>
    </source>
</evidence>
<feature type="chain" id="PRO_5026740813" description="Lipoprotein" evidence="1">
    <location>
        <begin position="23"/>
        <end position="64"/>
    </location>
</feature>
<dbReference type="RefSeq" id="WP_202402647.1">
    <property type="nucleotide sequence ID" value="NZ_WUMK01000004.1"/>
</dbReference>
<keyword evidence="1" id="KW-0732">Signal</keyword>
<organism evidence="2 3">
    <name type="scientific">Shinella kummerowiae</name>
    <dbReference type="NCBI Taxonomy" id="417745"/>
    <lineage>
        <taxon>Bacteria</taxon>
        <taxon>Pseudomonadati</taxon>
        <taxon>Pseudomonadota</taxon>
        <taxon>Alphaproteobacteria</taxon>
        <taxon>Hyphomicrobiales</taxon>
        <taxon>Rhizobiaceae</taxon>
        <taxon>Shinella</taxon>
    </lineage>
</organism>